<evidence type="ECO:0000256" key="8">
    <source>
        <dbReference type="RuleBase" id="RU003960"/>
    </source>
</evidence>
<dbReference type="Pfam" id="PF00590">
    <property type="entry name" value="TP_methylase"/>
    <property type="match status" value="1"/>
</dbReference>
<dbReference type="NCBIfam" id="NF004790">
    <property type="entry name" value="PRK06136.1"/>
    <property type="match status" value="1"/>
</dbReference>
<evidence type="ECO:0000313" key="11">
    <source>
        <dbReference type="Proteomes" id="UP001220610"/>
    </source>
</evidence>
<dbReference type="FunFam" id="3.40.1010.10:FF:000001">
    <property type="entry name" value="Siroheme synthase"/>
    <property type="match status" value="1"/>
</dbReference>
<dbReference type="InterPro" id="IPR050161">
    <property type="entry name" value="Siro_Cobalamin_biosynth"/>
</dbReference>
<keyword evidence="5" id="KW-0949">S-adenosyl-L-methionine</keyword>
<dbReference type="Gene3D" id="3.30.950.10">
    <property type="entry name" value="Methyltransferase, Cobalt-precorrin-4 Transmethylase, Domain 2"/>
    <property type="match status" value="1"/>
</dbReference>
<dbReference type="Gene3D" id="3.40.1010.10">
    <property type="entry name" value="Cobalt-precorrin-4 Transmethylase, Domain 1"/>
    <property type="match status" value="1"/>
</dbReference>
<dbReference type="EMBL" id="CP119311">
    <property type="protein sequence ID" value="WEK36296.1"/>
    <property type="molecule type" value="Genomic_DNA"/>
</dbReference>
<evidence type="ECO:0000256" key="4">
    <source>
        <dbReference type="ARBA" id="ARBA00022679"/>
    </source>
</evidence>
<dbReference type="NCBIfam" id="TIGR01469">
    <property type="entry name" value="cobA_cysG_Cterm"/>
    <property type="match status" value="1"/>
</dbReference>
<dbReference type="PANTHER" id="PTHR45790:SF3">
    <property type="entry name" value="S-ADENOSYL-L-METHIONINE-DEPENDENT UROPORPHYRINOGEN III METHYLTRANSFERASE, CHLOROPLASTIC"/>
    <property type="match status" value="1"/>
</dbReference>
<organism evidence="10 11">
    <name type="scientific">Candidatus Pseudobacter hemicellulosilyticus</name>
    <dbReference type="NCBI Taxonomy" id="3121375"/>
    <lineage>
        <taxon>Bacteria</taxon>
        <taxon>Pseudomonadati</taxon>
        <taxon>Bacteroidota</taxon>
        <taxon>Chitinophagia</taxon>
        <taxon>Chitinophagales</taxon>
        <taxon>Chitinophagaceae</taxon>
        <taxon>Pseudobacter</taxon>
    </lineage>
</organism>
<dbReference type="InterPro" id="IPR014777">
    <property type="entry name" value="4pyrrole_Mease_sub1"/>
</dbReference>
<dbReference type="PANTHER" id="PTHR45790">
    <property type="entry name" value="SIROHEME SYNTHASE-RELATED"/>
    <property type="match status" value="1"/>
</dbReference>
<protein>
    <recommendedName>
        <fullName evidence="2">uroporphyrinogen-III C-methyltransferase</fullName>
        <ecNumber evidence="2">2.1.1.107</ecNumber>
    </recommendedName>
</protein>
<sequence length="286" mass="31044">MNNNHPATGKVILAGAGPGDPELLTLKAARYLQQADVVLTDRLVSGRILEDYVKPGAELIYVGKQCRRGASTPQASINELLVEYALQGKLVVRLKGGDVSIFSNVLDELTTLAAHAIPYEIIPGVTAALGAAAYAGIPLTAREHATAVRFLTFYKSDVVTEKTWQDLAATEDTLVFYMSSETLDGVVANLLKHHIAADKLLAVVEQATTPSQQVYVTNLYEYAQNLKGKTFLSPSLVIIGKVVGLHQQFGWFTGEGARTEYFKPVPKLFTTITTENEKANEHVSRA</sequence>
<evidence type="ECO:0000256" key="7">
    <source>
        <dbReference type="ARBA" id="ARBA00025705"/>
    </source>
</evidence>
<reference evidence="10" key="1">
    <citation type="submission" date="2023-03" db="EMBL/GenBank/DDBJ databases">
        <title>Andean soil-derived lignocellulolytic bacterial consortium as a source of novel taxa and putative plastic-active enzymes.</title>
        <authorList>
            <person name="Diaz-Garcia L."/>
            <person name="Chuvochina M."/>
            <person name="Feuerriegel G."/>
            <person name="Bunk B."/>
            <person name="Sproer C."/>
            <person name="Streit W.R."/>
            <person name="Rodriguez L.M."/>
            <person name="Overmann J."/>
            <person name="Jimenez D.J."/>
        </authorList>
    </citation>
    <scope>NUCLEOTIDE SEQUENCE</scope>
    <source>
        <strain evidence="10">MAG 7</strain>
    </source>
</reference>
<keyword evidence="6" id="KW-0627">Porphyrin biosynthesis</keyword>
<gene>
    <name evidence="10" type="primary">cobA</name>
    <name evidence="10" type="ORF">P0Y53_02180</name>
</gene>
<dbReference type="InterPro" id="IPR000878">
    <property type="entry name" value="4pyrrol_Mease"/>
</dbReference>
<dbReference type="InterPro" id="IPR006366">
    <property type="entry name" value="CobA/CysG_C"/>
</dbReference>
<dbReference type="GO" id="GO:0004851">
    <property type="term" value="F:uroporphyrin-III C-methyltransferase activity"/>
    <property type="evidence" value="ECO:0007669"/>
    <property type="project" value="UniProtKB-EC"/>
</dbReference>
<dbReference type="EC" id="2.1.1.107" evidence="2"/>
<feature type="domain" description="Tetrapyrrole methylase" evidence="9">
    <location>
        <begin position="10"/>
        <end position="221"/>
    </location>
</feature>
<accession>A0AAJ5WQG7</accession>
<evidence type="ECO:0000256" key="3">
    <source>
        <dbReference type="ARBA" id="ARBA00022603"/>
    </source>
</evidence>
<dbReference type="Proteomes" id="UP001220610">
    <property type="component" value="Chromosome"/>
</dbReference>
<evidence type="ECO:0000256" key="5">
    <source>
        <dbReference type="ARBA" id="ARBA00022691"/>
    </source>
</evidence>
<keyword evidence="3 8" id="KW-0489">Methyltransferase</keyword>
<dbReference type="PROSITE" id="PS00840">
    <property type="entry name" value="SUMT_2"/>
    <property type="match status" value="1"/>
</dbReference>
<dbReference type="InterPro" id="IPR003043">
    <property type="entry name" value="Uropor_MeTrfase_CS"/>
</dbReference>
<dbReference type="CDD" id="cd11642">
    <property type="entry name" value="SUMT"/>
    <property type="match status" value="1"/>
</dbReference>
<keyword evidence="4 8" id="KW-0808">Transferase</keyword>
<dbReference type="GO" id="GO:0032259">
    <property type="term" value="P:methylation"/>
    <property type="evidence" value="ECO:0007669"/>
    <property type="project" value="UniProtKB-KW"/>
</dbReference>
<evidence type="ECO:0000256" key="2">
    <source>
        <dbReference type="ARBA" id="ARBA00012162"/>
    </source>
</evidence>
<dbReference type="AlphaFoldDB" id="A0AAJ5WQG7"/>
<proteinExistence type="inferred from homology"/>
<comment type="similarity">
    <text evidence="1 8">Belongs to the precorrin methyltransferase family.</text>
</comment>
<dbReference type="InterPro" id="IPR014776">
    <property type="entry name" value="4pyrrole_Mease_sub2"/>
</dbReference>
<evidence type="ECO:0000256" key="6">
    <source>
        <dbReference type="ARBA" id="ARBA00023244"/>
    </source>
</evidence>
<evidence type="ECO:0000259" key="9">
    <source>
        <dbReference type="Pfam" id="PF00590"/>
    </source>
</evidence>
<evidence type="ECO:0000256" key="1">
    <source>
        <dbReference type="ARBA" id="ARBA00005879"/>
    </source>
</evidence>
<dbReference type="GO" id="GO:0019354">
    <property type="term" value="P:siroheme biosynthetic process"/>
    <property type="evidence" value="ECO:0007669"/>
    <property type="project" value="InterPro"/>
</dbReference>
<dbReference type="InterPro" id="IPR035996">
    <property type="entry name" value="4pyrrol_Methylase_sf"/>
</dbReference>
<evidence type="ECO:0000313" key="10">
    <source>
        <dbReference type="EMBL" id="WEK36296.1"/>
    </source>
</evidence>
<dbReference type="SUPFAM" id="SSF53790">
    <property type="entry name" value="Tetrapyrrole methylase"/>
    <property type="match status" value="1"/>
</dbReference>
<comment type="pathway">
    <text evidence="7">Porphyrin-containing compound metabolism; siroheme biosynthesis; precorrin-2 from uroporphyrinogen III: step 1/1.</text>
</comment>
<name>A0AAJ5WQG7_9BACT</name>